<sequence>MYQMLSRSAIQGFDLIAKLLATASQRTGECRLFSTPTNCPLECRYLLGDAKRDYFEVRNGDGSGNIAFVALRVACRQGVEDSNAHVDVRDSDLSGLPASGMGFLVAGLLHSSRGEAIVKEGTTTYLFNNPAYGSEFGSLSTRFSSRENPRKIKVRPWSLLPSSARLQISSKGLVEAGSVGLEFDKETPLWNGDSHPFLRLRSATCPSLQRLLSPLDEGSECSSSNSTATMRLWPAFTQVCWRSTGGYNGS</sequence>
<accession>A0A7J6TA39</accession>
<feature type="non-terminal residue" evidence="1">
    <location>
        <position position="1"/>
    </location>
</feature>
<reference evidence="1 2" key="1">
    <citation type="submission" date="2020-04" db="EMBL/GenBank/DDBJ databases">
        <title>Perkinsus olseni comparative genomics.</title>
        <authorList>
            <person name="Bogema D.R."/>
        </authorList>
    </citation>
    <scope>NUCLEOTIDE SEQUENCE [LARGE SCALE GENOMIC DNA]</scope>
    <source>
        <strain evidence="1">ATCC PRA-205</strain>
    </source>
</reference>
<dbReference type="EMBL" id="JABANM010008721">
    <property type="protein sequence ID" value="KAF4742129.1"/>
    <property type="molecule type" value="Genomic_DNA"/>
</dbReference>
<comment type="caution">
    <text evidence="1">The sequence shown here is derived from an EMBL/GenBank/DDBJ whole genome shotgun (WGS) entry which is preliminary data.</text>
</comment>
<proteinExistence type="predicted"/>
<name>A0A7J6TA39_PEROL</name>
<evidence type="ECO:0000313" key="2">
    <source>
        <dbReference type="Proteomes" id="UP000574390"/>
    </source>
</evidence>
<protein>
    <submittedName>
        <fullName evidence="1">Uncharacterized protein</fullName>
    </submittedName>
</protein>
<organism evidence="1 2">
    <name type="scientific">Perkinsus olseni</name>
    <name type="common">Perkinsus atlanticus</name>
    <dbReference type="NCBI Taxonomy" id="32597"/>
    <lineage>
        <taxon>Eukaryota</taxon>
        <taxon>Sar</taxon>
        <taxon>Alveolata</taxon>
        <taxon>Perkinsozoa</taxon>
        <taxon>Perkinsea</taxon>
        <taxon>Perkinsida</taxon>
        <taxon>Perkinsidae</taxon>
        <taxon>Perkinsus</taxon>
    </lineage>
</organism>
<dbReference type="Proteomes" id="UP000574390">
    <property type="component" value="Unassembled WGS sequence"/>
</dbReference>
<dbReference type="AlphaFoldDB" id="A0A7J6TA39"/>
<gene>
    <name evidence="1" type="ORF">FOZ62_006922</name>
</gene>
<evidence type="ECO:0000313" key="1">
    <source>
        <dbReference type="EMBL" id="KAF4742129.1"/>
    </source>
</evidence>